<dbReference type="InterPro" id="IPR002347">
    <property type="entry name" value="SDR_fam"/>
</dbReference>
<dbReference type="OrthoDB" id="7289984at2759"/>
<dbReference type="PRINTS" id="PR00081">
    <property type="entry name" value="GDHRDH"/>
</dbReference>
<sequence>MPSYVVSGASRGIGYAFAKHLASIEGNTIIGLVRNQAATEARLRSDGITNVHLVVADITDFKALKAAANEIAQITGGSLDVLINNAALIPERSQWTSLVDHDPEELEGELVSSFKANVVGTAHTINAFLPLIRRGQMKKVITLSTGVADVDLINQFALAYGAPYSISKAATNMLVAKYNAALGKSEGIMFLSISPGMVDTSEGKARSEQGIAGYREMTAKIAQYAPHFTGPITPEESVRMQMAIIDKATVETFGGAFVSHLGNKQWL</sequence>
<dbReference type="EMBL" id="ML995956">
    <property type="protein sequence ID" value="KAF2763856.1"/>
    <property type="molecule type" value="Genomic_DNA"/>
</dbReference>
<dbReference type="InterPro" id="IPR052184">
    <property type="entry name" value="SDR_enzymes"/>
</dbReference>
<dbReference type="PANTHER" id="PTHR45458:SF3">
    <property type="entry name" value="CHAIN DEHYDROGENASE (ATSC), PUTATIVE-RELATED"/>
    <property type="match status" value="1"/>
</dbReference>
<keyword evidence="2" id="KW-1185">Reference proteome</keyword>
<dbReference type="PANTHER" id="PTHR45458">
    <property type="entry name" value="SHORT-CHAIN DEHYDROGENASE/REDUCTASE SDR"/>
    <property type="match status" value="1"/>
</dbReference>
<accession>A0A6G1KTA4</accession>
<evidence type="ECO:0000313" key="1">
    <source>
        <dbReference type="EMBL" id="KAF2763856.1"/>
    </source>
</evidence>
<dbReference type="Pfam" id="PF00106">
    <property type="entry name" value="adh_short"/>
    <property type="match status" value="1"/>
</dbReference>
<name>A0A6G1KTA4_9PEZI</name>
<dbReference type="InterPro" id="IPR036291">
    <property type="entry name" value="NAD(P)-bd_dom_sf"/>
</dbReference>
<organism evidence="1 2">
    <name type="scientific">Teratosphaeria nubilosa</name>
    <dbReference type="NCBI Taxonomy" id="161662"/>
    <lineage>
        <taxon>Eukaryota</taxon>
        <taxon>Fungi</taxon>
        <taxon>Dikarya</taxon>
        <taxon>Ascomycota</taxon>
        <taxon>Pezizomycotina</taxon>
        <taxon>Dothideomycetes</taxon>
        <taxon>Dothideomycetidae</taxon>
        <taxon>Mycosphaerellales</taxon>
        <taxon>Teratosphaeriaceae</taxon>
        <taxon>Teratosphaeria</taxon>
    </lineage>
</organism>
<dbReference type="SUPFAM" id="SSF51735">
    <property type="entry name" value="NAD(P)-binding Rossmann-fold domains"/>
    <property type="match status" value="1"/>
</dbReference>
<evidence type="ECO:0000313" key="2">
    <source>
        <dbReference type="Proteomes" id="UP000799436"/>
    </source>
</evidence>
<dbReference type="AlphaFoldDB" id="A0A6G1KTA4"/>
<protein>
    <submittedName>
        <fullName evidence="1">NAD(P)-binding protein</fullName>
    </submittedName>
</protein>
<reference evidence="1" key="1">
    <citation type="journal article" date="2020" name="Stud. Mycol.">
        <title>101 Dothideomycetes genomes: a test case for predicting lifestyles and emergence of pathogens.</title>
        <authorList>
            <person name="Haridas S."/>
            <person name="Albert R."/>
            <person name="Binder M."/>
            <person name="Bloem J."/>
            <person name="Labutti K."/>
            <person name="Salamov A."/>
            <person name="Andreopoulos B."/>
            <person name="Baker S."/>
            <person name="Barry K."/>
            <person name="Bills G."/>
            <person name="Bluhm B."/>
            <person name="Cannon C."/>
            <person name="Castanera R."/>
            <person name="Culley D."/>
            <person name="Daum C."/>
            <person name="Ezra D."/>
            <person name="Gonzalez J."/>
            <person name="Henrissat B."/>
            <person name="Kuo A."/>
            <person name="Liang C."/>
            <person name="Lipzen A."/>
            <person name="Lutzoni F."/>
            <person name="Magnuson J."/>
            <person name="Mondo S."/>
            <person name="Nolan M."/>
            <person name="Ohm R."/>
            <person name="Pangilinan J."/>
            <person name="Park H.-J."/>
            <person name="Ramirez L."/>
            <person name="Alfaro M."/>
            <person name="Sun H."/>
            <person name="Tritt A."/>
            <person name="Yoshinaga Y."/>
            <person name="Zwiers L.-H."/>
            <person name="Turgeon B."/>
            <person name="Goodwin S."/>
            <person name="Spatafora J."/>
            <person name="Crous P."/>
            <person name="Grigoriev I."/>
        </authorList>
    </citation>
    <scope>NUCLEOTIDE SEQUENCE</scope>
    <source>
        <strain evidence="1">CBS 116005</strain>
    </source>
</reference>
<dbReference type="Proteomes" id="UP000799436">
    <property type="component" value="Unassembled WGS sequence"/>
</dbReference>
<dbReference type="Gene3D" id="3.40.50.720">
    <property type="entry name" value="NAD(P)-binding Rossmann-like Domain"/>
    <property type="match status" value="1"/>
</dbReference>
<proteinExistence type="predicted"/>
<gene>
    <name evidence="1" type="ORF">EJ03DRAFT_322230</name>
</gene>
<dbReference type="GO" id="GO:0016616">
    <property type="term" value="F:oxidoreductase activity, acting on the CH-OH group of donors, NAD or NADP as acceptor"/>
    <property type="evidence" value="ECO:0007669"/>
    <property type="project" value="TreeGrafter"/>
</dbReference>